<proteinExistence type="predicted"/>
<gene>
    <name evidence="1" type="primary">GLEAN_13841</name>
    <name evidence="1" type="ORF">TcasGA2_TC013841</name>
</gene>
<sequence length="68" mass="7929">MAQPKISDLRSHKKIYSSSITIRTGEIRSVIIDFSERRGGKCCDFDRSRARNFAWRFRAVIFDLQGAY</sequence>
<dbReference type="InParanoid" id="D6WNT0"/>
<evidence type="ECO:0000313" key="2">
    <source>
        <dbReference type="Proteomes" id="UP000007266"/>
    </source>
</evidence>
<accession>D6WNT0</accession>
<keyword evidence="2" id="KW-1185">Reference proteome</keyword>
<dbReference type="EMBL" id="KQ971342">
    <property type="protein sequence ID" value="EFA03732.1"/>
    <property type="molecule type" value="Genomic_DNA"/>
</dbReference>
<evidence type="ECO:0000313" key="1">
    <source>
        <dbReference type="EMBL" id="EFA03732.1"/>
    </source>
</evidence>
<dbReference type="Proteomes" id="UP000007266">
    <property type="component" value="Linkage group 5"/>
</dbReference>
<dbReference type="HOGENOM" id="CLU_2797247_0_0_1"/>
<name>D6WNT0_TRICA</name>
<dbReference type="AlphaFoldDB" id="D6WNT0"/>
<protein>
    <submittedName>
        <fullName evidence="1">Uncharacterized protein</fullName>
    </submittedName>
</protein>
<reference evidence="1 2" key="1">
    <citation type="journal article" date="2008" name="Nature">
        <title>The genome of the model beetle and pest Tribolium castaneum.</title>
        <authorList>
            <consortium name="Tribolium Genome Sequencing Consortium"/>
            <person name="Richards S."/>
            <person name="Gibbs R.A."/>
            <person name="Weinstock G.M."/>
            <person name="Brown S.J."/>
            <person name="Denell R."/>
            <person name="Beeman R.W."/>
            <person name="Gibbs R."/>
            <person name="Beeman R.W."/>
            <person name="Brown S.J."/>
            <person name="Bucher G."/>
            <person name="Friedrich M."/>
            <person name="Grimmelikhuijzen C.J."/>
            <person name="Klingler M."/>
            <person name="Lorenzen M."/>
            <person name="Richards S."/>
            <person name="Roth S."/>
            <person name="Schroder R."/>
            <person name="Tautz D."/>
            <person name="Zdobnov E.M."/>
            <person name="Muzny D."/>
            <person name="Gibbs R.A."/>
            <person name="Weinstock G.M."/>
            <person name="Attaway T."/>
            <person name="Bell S."/>
            <person name="Buhay C.J."/>
            <person name="Chandrabose M.N."/>
            <person name="Chavez D."/>
            <person name="Clerk-Blankenburg K.P."/>
            <person name="Cree A."/>
            <person name="Dao M."/>
            <person name="Davis C."/>
            <person name="Chacko J."/>
            <person name="Dinh H."/>
            <person name="Dugan-Rocha S."/>
            <person name="Fowler G."/>
            <person name="Garner T.T."/>
            <person name="Garnes J."/>
            <person name="Gnirke A."/>
            <person name="Hawes A."/>
            <person name="Hernandez J."/>
            <person name="Hines S."/>
            <person name="Holder M."/>
            <person name="Hume J."/>
            <person name="Jhangiani S.N."/>
            <person name="Joshi V."/>
            <person name="Khan Z.M."/>
            <person name="Jackson L."/>
            <person name="Kovar C."/>
            <person name="Kowis A."/>
            <person name="Lee S."/>
            <person name="Lewis L.R."/>
            <person name="Margolis J."/>
            <person name="Morgan M."/>
            <person name="Nazareth L.V."/>
            <person name="Nguyen N."/>
            <person name="Okwuonu G."/>
            <person name="Parker D."/>
            <person name="Richards S."/>
            <person name="Ruiz S.J."/>
            <person name="Santibanez J."/>
            <person name="Savard J."/>
            <person name="Scherer S.E."/>
            <person name="Schneider B."/>
            <person name="Sodergren E."/>
            <person name="Tautz D."/>
            <person name="Vattahil S."/>
            <person name="Villasana D."/>
            <person name="White C.S."/>
            <person name="Wright R."/>
            <person name="Park Y."/>
            <person name="Beeman R.W."/>
            <person name="Lord J."/>
            <person name="Oppert B."/>
            <person name="Lorenzen M."/>
            <person name="Brown S."/>
            <person name="Wang L."/>
            <person name="Savard J."/>
            <person name="Tautz D."/>
            <person name="Richards S."/>
            <person name="Weinstock G."/>
            <person name="Gibbs R.A."/>
            <person name="Liu Y."/>
            <person name="Worley K."/>
            <person name="Weinstock G."/>
            <person name="Elsik C.G."/>
            <person name="Reese J.T."/>
            <person name="Elhaik E."/>
            <person name="Landan G."/>
            <person name="Graur D."/>
            <person name="Arensburger P."/>
            <person name="Atkinson P."/>
            <person name="Beeman R.W."/>
            <person name="Beidler J."/>
            <person name="Brown S.J."/>
            <person name="Demuth J.P."/>
            <person name="Drury D.W."/>
            <person name="Du Y.Z."/>
            <person name="Fujiwara H."/>
            <person name="Lorenzen M."/>
            <person name="Maselli V."/>
            <person name="Osanai M."/>
            <person name="Park Y."/>
            <person name="Robertson H.M."/>
            <person name="Tu Z."/>
            <person name="Wang J.J."/>
            <person name="Wang S."/>
            <person name="Richards S."/>
            <person name="Song H."/>
            <person name="Zhang L."/>
            <person name="Sodergren E."/>
            <person name="Werner D."/>
            <person name="Stanke M."/>
            <person name="Morgenstern B."/>
            <person name="Solovyev V."/>
            <person name="Kosarev P."/>
            <person name="Brown G."/>
            <person name="Chen H.C."/>
            <person name="Ermolaeva O."/>
            <person name="Hlavina W."/>
            <person name="Kapustin Y."/>
            <person name="Kiryutin B."/>
            <person name="Kitts P."/>
            <person name="Maglott D."/>
            <person name="Pruitt K."/>
            <person name="Sapojnikov V."/>
            <person name="Souvorov A."/>
            <person name="Mackey A.J."/>
            <person name="Waterhouse R.M."/>
            <person name="Wyder S."/>
            <person name="Zdobnov E.M."/>
            <person name="Zdobnov E.M."/>
            <person name="Wyder S."/>
            <person name="Kriventseva E.V."/>
            <person name="Kadowaki T."/>
            <person name="Bork P."/>
            <person name="Aranda M."/>
            <person name="Bao R."/>
            <person name="Beermann A."/>
            <person name="Berns N."/>
            <person name="Bolognesi R."/>
            <person name="Bonneton F."/>
            <person name="Bopp D."/>
            <person name="Brown S.J."/>
            <person name="Bucher G."/>
            <person name="Butts T."/>
            <person name="Chaumot A."/>
            <person name="Denell R.E."/>
            <person name="Ferrier D.E."/>
            <person name="Friedrich M."/>
            <person name="Gordon C.M."/>
            <person name="Jindra M."/>
            <person name="Klingler M."/>
            <person name="Lan Q."/>
            <person name="Lattorff H.M."/>
            <person name="Laudet V."/>
            <person name="von Levetsow C."/>
            <person name="Liu Z."/>
            <person name="Lutz R."/>
            <person name="Lynch J.A."/>
            <person name="da Fonseca R.N."/>
            <person name="Posnien N."/>
            <person name="Reuter R."/>
            <person name="Roth S."/>
            <person name="Savard J."/>
            <person name="Schinko J.B."/>
            <person name="Schmitt C."/>
            <person name="Schoppmeier M."/>
            <person name="Schroder R."/>
            <person name="Shippy T.D."/>
            <person name="Simonnet F."/>
            <person name="Marques-Souza H."/>
            <person name="Tautz D."/>
            <person name="Tomoyasu Y."/>
            <person name="Trauner J."/>
            <person name="Van der Zee M."/>
            <person name="Vervoort M."/>
            <person name="Wittkopp N."/>
            <person name="Wimmer E.A."/>
            <person name="Yang X."/>
            <person name="Jones A.K."/>
            <person name="Sattelle D.B."/>
            <person name="Ebert P.R."/>
            <person name="Nelson D."/>
            <person name="Scott J.G."/>
            <person name="Beeman R.W."/>
            <person name="Muthukrishnan S."/>
            <person name="Kramer K.J."/>
            <person name="Arakane Y."/>
            <person name="Beeman R.W."/>
            <person name="Zhu Q."/>
            <person name="Hogenkamp D."/>
            <person name="Dixit R."/>
            <person name="Oppert B."/>
            <person name="Jiang H."/>
            <person name="Zou Z."/>
            <person name="Marshall J."/>
            <person name="Elpidina E."/>
            <person name="Vinokurov K."/>
            <person name="Oppert C."/>
            <person name="Zou Z."/>
            <person name="Evans J."/>
            <person name="Lu Z."/>
            <person name="Zhao P."/>
            <person name="Sumathipala N."/>
            <person name="Altincicek B."/>
            <person name="Vilcinskas A."/>
            <person name="Williams M."/>
            <person name="Hultmark D."/>
            <person name="Hetru C."/>
            <person name="Jiang H."/>
            <person name="Grimmelikhuijzen C.J."/>
            <person name="Hauser F."/>
            <person name="Cazzamali G."/>
            <person name="Williamson M."/>
            <person name="Park Y."/>
            <person name="Li B."/>
            <person name="Tanaka Y."/>
            <person name="Predel R."/>
            <person name="Neupert S."/>
            <person name="Schachtner J."/>
            <person name="Verleyen P."/>
            <person name="Raible F."/>
            <person name="Bork P."/>
            <person name="Friedrich M."/>
            <person name="Walden K.K."/>
            <person name="Robertson H.M."/>
            <person name="Angeli S."/>
            <person name="Foret S."/>
            <person name="Bucher G."/>
            <person name="Schuetz S."/>
            <person name="Maleszka R."/>
            <person name="Wimmer E.A."/>
            <person name="Beeman R.W."/>
            <person name="Lorenzen M."/>
            <person name="Tomoyasu Y."/>
            <person name="Miller S.C."/>
            <person name="Grossmann D."/>
            <person name="Bucher G."/>
        </authorList>
    </citation>
    <scope>NUCLEOTIDE SEQUENCE [LARGE SCALE GENOMIC DNA]</scope>
    <source>
        <strain evidence="1 2">Georgia GA2</strain>
    </source>
</reference>
<reference evidence="1 2" key="2">
    <citation type="journal article" date="2010" name="Nucleic Acids Res.">
        <title>BeetleBase in 2010: revisions to provide comprehensive genomic information for Tribolium castaneum.</title>
        <authorList>
            <person name="Kim H.S."/>
            <person name="Murphy T."/>
            <person name="Xia J."/>
            <person name="Caragea D."/>
            <person name="Park Y."/>
            <person name="Beeman R.W."/>
            <person name="Lorenzen M.D."/>
            <person name="Butcher S."/>
            <person name="Manak J.R."/>
            <person name="Brown S.J."/>
        </authorList>
    </citation>
    <scope>GENOME REANNOTATION</scope>
    <source>
        <strain evidence="1 2">Georgia GA2</strain>
    </source>
</reference>
<organism evidence="1 2">
    <name type="scientific">Tribolium castaneum</name>
    <name type="common">Red flour beetle</name>
    <dbReference type="NCBI Taxonomy" id="7070"/>
    <lineage>
        <taxon>Eukaryota</taxon>
        <taxon>Metazoa</taxon>
        <taxon>Ecdysozoa</taxon>
        <taxon>Arthropoda</taxon>
        <taxon>Hexapoda</taxon>
        <taxon>Insecta</taxon>
        <taxon>Pterygota</taxon>
        <taxon>Neoptera</taxon>
        <taxon>Endopterygota</taxon>
        <taxon>Coleoptera</taxon>
        <taxon>Polyphaga</taxon>
        <taxon>Cucujiformia</taxon>
        <taxon>Tenebrionidae</taxon>
        <taxon>Tenebrionidae incertae sedis</taxon>
        <taxon>Tribolium</taxon>
    </lineage>
</organism>